<dbReference type="EMBL" id="VLLG01000003">
    <property type="protein sequence ID" value="TWI88739.1"/>
    <property type="molecule type" value="Genomic_DNA"/>
</dbReference>
<protein>
    <submittedName>
        <fullName evidence="3">Putative colanic acid biosynthesis acetyltransferase WcaF</fullName>
    </submittedName>
</protein>
<dbReference type="GO" id="GO:0008374">
    <property type="term" value="F:O-acyltransferase activity"/>
    <property type="evidence" value="ECO:0007669"/>
    <property type="project" value="TreeGrafter"/>
</dbReference>
<dbReference type="GO" id="GO:0005829">
    <property type="term" value="C:cytosol"/>
    <property type="evidence" value="ECO:0007669"/>
    <property type="project" value="TreeGrafter"/>
</dbReference>
<organism evidence="3 4">
    <name type="scientific">Chitinophaga japonensis</name>
    <name type="common">Flexibacter japonensis</name>
    <dbReference type="NCBI Taxonomy" id="104662"/>
    <lineage>
        <taxon>Bacteria</taxon>
        <taxon>Pseudomonadati</taxon>
        <taxon>Bacteroidota</taxon>
        <taxon>Chitinophagia</taxon>
        <taxon>Chitinophagales</taxon>
        <taxon>Chitinophagaceae</taxon>
        <taxon>Chitinophaga</taxon>
    </lineage>
</organism>
<keyword evidence="2 3" id="KW-0808">Transferase</keyword>
<comment type="similarity">
    <text evidence="1">Belongs to the transferase hexapeptide repeat family.</text>
</comment>
<proteinExistence type="inferred from homology"/>
<accession>A0A562T5D0</accession>
<evidence type="ECO:0000313" key="4">
    <source>
        <dbReference type="Proteomes" id="UP000316778"/>
    </source>
</evidence>
<dbReference type="PANTHER" id="PTHR23416:SF23">
    <property type="entry name" value="ACETYLTRANSFERASE C18B11.09C-RELATED"/>
    <property type="match status" value="1"/>
</dbReference>
<reference evidence="3 4" key="1">
    <citation type="journal article" date="2013" name="Stand. Genomic Sci.">
        <title>Genomic Encyclopedia of Type Strains, Phase I: The one thousand microbial genomes (KMG-I) project.</title>
        <authorList>
            <person name="Kyrpides N.C."/>
            <person name="Woyke T."/>
            <person name="Eisen J.A."/>
            <person name="Garrity G."/>
            <person name="Lilburn T.G."/>
            <person name="Beck B.J."/>
            <person name="Whitman W.B."/>
            <person name="Hugenholtz P."/>
            <person name="Klenk H.P."/>
        </authorList>
    </citation>
    <scope>NUCLEOTIDE SEQUENCE [LARGE SCALE GENOMIC DNA]</scope>
    <source>
        <strain evidence="3 4">DSM 13484</strain>
    </source>
</reference>
<dbReference type="AlphaFoldDB" id="A0A562T5D0"/>
<evidence type="ECO:0000256" key="1">
    <source>
        <dbReference type="ARBA" id="ARBA00007274"/>
    </source>
</evidence>
<dbReference type="InterPro" id="IPR051159">
    <property type="entry name" value="Hexapeptide_acetyltransf"/>
</dbReference>
<comment type="caution">
    <text evidence="3">The sequence shown here is derived from an EMBL/GenBank/DDBJ whole genome shotgun (WGS) entry which is preliminary data.</text>
</comment>
<dbReference type="Gene3D" id="2.160.10.10">
    <property type="entry name" value="Hexapeptide repeat proteins"/>
    <property type="match status" value="1"/>
</dbReference>
<name>A0A562T5D0_CHIJA</name>
<gene>
    <name evidence="3" type="ORF">LX66_2825</name>
</gene>
<sequence>MHTDLSKFNTGDYHSGAPKLKTLVWYLVNYYIMNSAFPWPYGFKSRLLRLFGAQVGAGLVIKTKVRIKNPWRLKIGDHCWIGESVWIDNLEDVELGDHVCVSQGALLLTGNHDYKRSDFPYRLGKIRIADGAWIGAQTVVCPGVVCGSHAILTVGSVATKEMEPWGIYTGNPAVAVRERIINE</sequence>
<dbReference type="CDD" id="cd05825">
    <property type="entry name" value="LbH_wcaF_like"/>
    <property type="match status" value="1"/>
</dbReference>
<dbReference type="Proteomes" id="UP000316778">
    <property type="component" value="Unassembled WGS sequence"/>
</dbReference>
<dbReference type="PANTHER" id="PTHR23416">
    <property type="entry name" value="SIALIC ACID SYNTHASE-RELATED"/>
    <property type="match status" value="1"/>
</dbReference>
<dbReference type="InterPro" id="IPR011004">
    <property type="entry name" value="Trimer_LpxA-like_sf"/>
</dbReference>
<evidence type="ECO:0000313" key="3">
    <source>
        <dbReference type="EMBL" id="TWI88739.1"/>
    </source>
</evidence>
<keyword evidence="4" id="KW-1185">Reference proteome</keyword>
<dbReference type="NCBIfam" id="NF007797">
    <property type="entry name" value="PRK10502.1"/>
    <property type="match status" value="1"/>
</dbReference>
<evidence type="ECO:0000256" key="2">
    <source>
        <dbReference type="ARBA" id="ARBA00022679"/>
    </source>
</evidence>
<dbReference type="SUPFAM" id="SSF51161">
    <property type="entry name" value="Trimeric LpxA-like enzymes"/>
    <property type="match status" value="1"/>
</dbReference>
<dbReference type="OrthoDB" id="9814490at2"/>
<dbReference type="RefSeq" id="WP_145714518.1">
    <property type="nucleotide sequence ID" value="NZ_BAAAFY010000001.1"/>
</dbReference>